<dbReference type="SUPFAM" id="SSF48452">
    <property type="entry name" value="TPR-like"/>
    <property type="match status" value="1"/>
</dbReference>
<keyword evidence="3" id="KW-0862">Zinc</keyword>
<dbReference type="InParanoid" id="A0A165E7J8"/>
<feature type="compositionally biased region" description="Basic and acidic residues" evidence="4">
    <location>
        <begin position="171"/>
        <end position="189"/>
    </location>
</feature>
<dbReference type="Gene3D" id="3.30.1370.210">
    <property type="match status" value="1"/>
</dbReference>
<evidence type="ECO:0000256" key="4">
    <source>
        <dbReference type="SAM" id="MobiDB-lite"/>
    </source>
</evidence>
<evidence type="ECO:0000256" key="2">
    <source>
        <dbReference type="ARBA" id="ARBA00022803"/>
    </source>
</evidence>
<evidence type="ECO:0000256" key="3">
    <source>
        <dbReference type="PROSITE-ProRule" id="PRU00723"/>
    </source>
</evidence>
<dbReference type="OrthoDB" id="245563at2759"/>
<keyword evidence="3" id="KW-0479">Metal-binding</keyword>
<reference evidence="6 7" key="1">
    <citation type="journal article" date="2016" name="Mol. Biol. Evol.">
        <title>Comparative Genomics of Early-Diverging Mushroom-Forming Fungi Provides Insights into the Origins of Lignocellulose Decay Capabilities.</title>
        <authorList>
            <person name="Nagy L.G."/>
            <person name="Riley R."/>
            <person name="Tritt A."/>
            <person name="Adam C."/>
            <person name="Daum C."/>
            <person name="Floudas D."/>
            <person name="Sun H."/>
            <person name="Yadav J.S."/>
            <person name="Pangilinan J."/>
            <person name="Larsson K.H."/>
            <person name="Matsuura K."/>
            <person name="Barry K."/>
            <person name="Labutti K."/>
            <person name="Kuo R."/>
            <person name="Ohm R.A."/>
            <person name="Bhattacharya S.S."/>
            <person name="Shirouzu T."/>
            <person name="Yoshinaga Y."/>
            <person name="Martin F.M."/>
            <person name="Grigoriev I.V."/>
            <person name="Hibbett D.S."/>
        </authorList>
    </citation>
    <scope>NUCLEOTIDE SEQUENCE [LARGE SCALE GENOMIC DNA]</scope>
    <source>
        <strain evidence="6 7">HHB12029</strain>
    </source>
</reference>
<sequence>MPPQNYPSWYKPEPNSMRDREAAVRKEDRAARVTERLARFEELKNKGNDAFKAADYRTAHDLYHQALKAVGETNTTRKKDALPAWLNLIQVYTKTNMPDLAEKAATAALSIDPRNVKARFRRGVARKQRMMHHSAITDFELALKVDPHLKEAQVQLAETREQWDNGIGFHTGKEKKEDEAPGIDERGLSSDEESDSEDFRHEGNGRPCKLHNQSRCTAGTSCQFSHAPDISAERDLLGRNVCKNFIIDRCPLSMEECKFSHSKAYLPSGLAKGHPKWYEVQGSVDAARDLYDHWQTARAKKSKRRGESSSGMATSGFETDSRTSSRPSARLRAYEDPMARVAQREDRLMRMASTQLDHDYTDAEFDYLCEHGVNPYIDSSAAIERALADFRRNPAMAFRRSARTADYDEDGDHDDYDDDDDEDEDEDDEDEGDEDGQGDERTPAQRRFLKAMMSELDHGYTEDEFEYLCSEGYNPYVDYPEDIERALARRANATS</sequence>
<feature type="region of interest" description="Disordered" evidence="4">
    <location>
        <begin position="297"/>
        <end position="334"/>
    </location>
</feature>
<protein>
    <recommendedName>
        <fullName evidence="5">C3H1-type domain-containing protein</fullName>
    </recommendedName>
</protein>
<dbReference type="PANTHER" id="PTHR11242">
    <property type="entry name" value="ARYL HYDROCARBON RECEPTOR INTERACTING PROTEIN RELATED"/>
    <property type="match status" value="1"/>
</dbReference>
<dbReference type="Gene3D" id="1.25.40.10">
    <property type="entry name" value="Tetratricopeptide repeat domain"/>
    <property type="match status" value="1"/>
</dbReference>
<evidence type="ECO:0000256" key="1">
    <source>
        <dbReference type="ARBA" id="ARBA00022737"/>
    </source>
</evidence>
<dbReference type="GO" id="GO:0008270">
    <property type="term" value="F:zinc ion binding"/>
    <property type="evidence" value="ECO:0007669"/>
    <property type="project" value="UniProtKB-KW"/>
</dbReference>
<feature type="domain" description="C3H1-type" evidence="5">
    <location>
        <begin position="202"/>
        <end position="229"/>
    </location>
</feature>
<dbReference type="STRING" id="1314781.A0A165E7J8"/>
<dbReference type="PANTHER" id="PTHR11242:SF0">
    <property type="entry name" value="TPR_REGION DOMAIN-CONTAINING PROTEIN"/>
    <property type="match status" value="1"/>
</dbReference>
<feature type="zinc finger region" description="C3H1-type" evidence="3">
    <location>
        <begin position="202"/>
        <end position="229"/>
    </location>
</feature>
<keyword evidence="3" id="KW-0863">Zinc-finger</keyword>
<evidence type="ECO:0000313" key="6">
    <source>
        <dbReference type="EMBL" id="KZV86243.1"/>
    </source>
</evidence>
<dbReference type="InterPro" id="IPR000571">
    <property type="entry name" value="Znf_CCCH"/>
</dbReference>
<feature type="domain" description="C3H1-type" evidence="5">
    <location>
        <begin position="236"/>
        <end position="264"/>
    </location>
</feature>
<dbReference type="Proteomes" id="UP000077266">
    <property type="component" value="Unassembled WGS sequence"/>
</dbReference>
<dbReference type="SMART" id="SM00356">
    <property type="entry name" value="ZnF_C3H1"/>
    <property type="match status" value="2"/>
</dbReference>
<dbReference type="EMBL" id="KV426162">
    <property type="protein sequence ID" value="KZV86243.1"/>
    <property type="molecule type" value="Genomic_DNA"/>
</dbReference>
<organism evidence="6 7">
    <name type="scientific">Exidia glandulosa HHB12029</name>
    <dbReference type="NCBI Taxonomy" id="1314781"/>
    <lineage>
        <taxon>Eukaryota</taxon>
        <taxon>Fungi</taxon>
        <taxon>Dikarya</taxon>
        <taxon>Basidiomycota</taxon>
        <taxon>Agaricomycotina</taxon>
        <taxon>Agaricomycetes</taxon>
        <taxon>Auriculariales</taxon>
        <taxon>Exidiaceae</taxon>
        <taxon>Exidia</taxon>
    </lineage>
</organism>
<evidence type="ECO:0000259" key="5">
    <source>
        <dbReference type="PROSITE" id="PS50103"/>
    </source>
</evidence>
<feature type="compositionally biased region" description="Basic and acidic residues" evidence="4">
    <location>
        <begin position="16"/>
        <end position="26"/>
    </location>
</feature>
<feature type="compositionally biased region" description="Acidic residues" evidence="4">
    <location>
        <begin position="407"/>
        <end position="437"/>
    </location>
</feature>
<accession>A0A165E7J8</accession>
<dbReference type="SMART" id="SM00028">
    <property type="entry name" value="TPR"/>
    <property type="match status" value="3"/>
</dbReference>
<evidence type="ECO:0000313" key="7">
    <source>
        <dbReference type="Proteomes" id="UP000077266"/>
    </source>
</evidence>
<feature type="region of interest" description="Disordered" evidence="4">
    <location>
        <begin position="160"/>
        <end position="211"/>
    </location>
</feature>
<feature type="zinc finger region" description="C3H1-type" evidence="3">
    <location>
        <begin position="236"/>
        <end position="264"/>
    </location>
</feature>
<dbReference type="InterPro" id="IPR011990">
    <property type="entry name" value="TPR-like_helical_dom_sf"/>
</dbReference>
<gene>
    <name evidence="6" type="ORF">EXIGLDRAFT_725067</name>
</gene>
<name>A0A165E7J8_EXIGL</name>
<keyword evidence="1" id="KW-0677">Repeat</keyword>
<dbReference type="AlphaFoldDB" id="A0A165E7J8"/>
<keyword evidence="2" id="KW-0802">TPR repeat</keyword>
<feature type="region of interest" description="Disordered" evidence="4">
    <location>
        <begin position="401"/>
        <end position="449"/>
    </location>
</feature>
<dbReference type="InterPro" id="IPR019734">
    <property type="entry name" value="TPR_rpt"/>
</dbReference>
<proteinExistence type="predicted"/>
<dbReference type="InterPro" id="IPR039663">
    <property type="entry name" value="AIP/AIPL1/TTC9"/>
</dbReference>
<feature type="compositionally biased region" description="Polar residues" evidence="4">
    <location>
        <begin position="312"/>
        <end position="327"/>
    </location>
</feature>
<keyword evidence="7" id="KW-1185">Reference proteome</keyword>
<feature type="region of interest" description="Disordered" evidence="4">
    <location>
        <begin position="1"/>
        <end position="26"/>
    </location>
</feature>
<dbReference type="PROSITE" id="PS50103">
    <property type="entry name" value="ZF_C3H1"/>
    <property type="match status" value="2"/>
</dbReference>